<keyword evidence="5" id="KW-1185">Reference proteome</keyword>
<dbReference type="EMBL" id="JAXARY010000015">
    <property type="protein sequence ID" value="MDX8128761.1"/>
    <property type="molecule type" value="Genomic_DNA"/>
</dbReference>
<evidence type="ECO:0000256" key="1">
    <source>
        <dbReference type="ARBA" id="ARBA00022490"/>
    </source>
</evidence>
<organism evidence="4 5">
    <name type="scientific">Methylomonas defluvii</name>
    <dbReference type="NCBI Taxonomy" id="3045149"/>
    <lineage>
        <taxon>Bacteria</taxon>
        <taxon>Pseudomonadati</taxon>
        <taxon>Pseudomonadota</taxon>
        <taxon>Gammaproteobacteria</taxon>
        <taxon>Methylococcales</taxon>
        <taxon>Methylococcaceae</taxon>
        <taxon>Methylomonas</taxon>
    </lineage>
</organism>
<reference evidence="4 5" key="1">
    <citation type="submission" date="2023-11" db="EMBL/GenBank/DDBJ databases">
        <authorList>
            <person name="Ouyang M.-Y."/>
        </authorList>
    </citation>
    <scope>NUCLEOTIDE SEQUENCE [LARGE SCALE GENOMIC DNA]</scope>
    <source>
        <strain evidence="4 5">OY6</strain>
    </source>
</reference>
<accession>A0ABU4UH00</accession>
<evidence type="ECO:0000313" key="4">
    <source>
        <dbReference type="EMBL" id="MDX8128761.1"/>
    </source>
</evidence>
<keyword evidence="1" id="KW-0963">Cytoplasm</keyword>
<dbReference type="InterPro" id="IPR057325">
    <property type="entry name" value="DeaD_dimer"/>
</dbReference>
<evidence type="ECO:0000259" key="3">
    <source>
        <dbReference type="Pfam" id="PF25399"/>
    </source>
</evidence>
<evidence type="ECO:0000259" key="2">
    <source>
        <dbReference type="Pfam" id="PF03880"/>
    </source>
</evidence>
<name>A0ABU4UH00_9GAMM</name>
<comment type="caution">
    <text evidence="4">The sequence shown here is derived from an EMBL/GenBank/DDBJ whole genome shotgun (WGS) entry which is preliminary data.</text>
</comment>
<gene>
    <name evidence="4" type="ORF">QLH52_15805</name>
</gene>
<evidence type="ECO:0000313" key="5">
    <source>
        <dbReference type="Proteomes" id="UP001284537"/>
    </source>
</evidence>
<feature type="domain" description="DEAD box helicase DbpA/CsdA RNA-binding" evidence="2">
    <location>
        <begin position="92"/>
        <end position="162"/>
    </location>
</feature>
<dbReference type="Proteomes" id="UP001284537">
    <property type="component" value="Unassembled WGS sequence"/>
</dbReference>
<dbReference type="RefSeq" id="WP_319962200.1">
    <property type="nucleotide sequence ID" value="NZ_JAXARY010000015.1"/>
</dbReference>
<dbReference type="Gene3D" id="3.30.70.330">
    <property type="match status" value="1"/>
</dbReference>
<sequence length="183" mass="20937">MNAFSAESRKEDKFKRRLQRIVSEEDLTQQRELIQRTAAELDIDLLTCAAALVYLSQPNLYPAHTHTQQPRLLVPLPQPHSRGPHANGKMVRYRLAVGSQHQVSRDDIQAVLVEESGVDKKRIGRIDIRDTYTLVELPDGMPADIFQLLTEASIGPHRLNIKRIKPNKFRQTRNNNQLDEENG</sequence>
<dbReference type="InterPro" id="IPR012677">
    <property type="entry name" value="Nucleotide-bd_a/b_plait_sf"/>
</dbReference>
<protein>
    <submittedName>
        <fullName evidence="4">DbpA RNA binding domain-containing protein</fullName>
    </submittedName>
</protein>
<dbReference type="Pfam" id="PF03880">
    <property type="entry name" value="DbpA"/>
    <property type="match status" value="1"/>
</dbReference>
<dbReference type="Pfam" id="PF25399">
    <property type="entry name" value="DeaD_dimer"/>
    <property type="match status" value="1"/>
</dbReference>
<dbReference type="InterPro" id="IPR005580">
    <property type="entry name" value="DbpA/CsdA_RNA-bd_dom"/>
</dbReference>
<feature type="domain" description="RNA helicase DeaD dimerization" evidence="3">
    <location>
        <begin position="9"/>
        <end position="57"/>
    </location>
</feature>
<proteinExistence type="predicted"/>